<evidence type="ECO:0000256" key="2">
    <source>
        <dbReference type="SAM" id="Phobius"/>
    </source>
</evidence>
<gene>
    <name evidence="3" type="ORF">C4K68_26475</name>
</gene>
<feature type="transmembrane region" description="Helical" evidence="2">
    <location>
        <begin position="360"/>
        <end position="381"/>
    </location>
</feature>
<dbReference type="InterPro" id="IPR005625">
    <property type="entry name" value="PepSY-ass_TM"/>
</dbReference>
<protein>
    <submittedName>
        <fullName evidence="3">Peptidase</fullName>
    </submittedName>
</protein>
<dbReference type="PANTHER" id="PTHR34219:SF5">
    <property type="entry name" value="BLR4505 PROTEIN"/>
    <property type="match status" value="1"/>
</dbReference>
<dbReference type="EMBL" id="PRLP01000150">
    <property type="protein sequence ID" value="PPC74308.1"/>
    <property type="molecule type" value="Genomic_DNA"/>
</dbReference>
<proteinExistence type="predicted"/>
<dbReference type="AlphaFoldDB" id="A0A2S5KHP2"/>
<accession>A0A2S5KHP2</accession>
<dbReference type="OrthoDB" id="7238323at2"/>
<keyword evidence="2" id="KW-0812">Transmembrane</keyword>
<evidence type="ECO:0000313" key="3">
    <source>
        <dbReference type="EMBL" id="PPC74308.1"/>
    </source>
</evidence>
<evidence type="ECO:0000256" key="1">
    <source>
        <dbReference type="SAM" id="MobiDB-lite"/>
    </source>
</evidence>
<feature type="transmembrane region" description="Helical" evidence="2">
    <location>
        <begin position="12"/>
        <end position="32"/>
    </location>
</feature>
<dbReference type="PANTHER" id="PTHR34219">
    <property type="entry name" value="IRON-REGULATED INNER MEMBRANE PROTEIN-RELATED"/>
    <property type="match status" value="1"/>
</dbReference>
<keyword evidence="2" id="KW-1133">Transmembrane helix</keyword>
<name>A0A2S5KHP2_9PROT</name>
<organism evidence="3 4">
    <name type="scientific">Proteobacteria bacterium 228</name>
    <dbReference type="NCBI Taxonomy" id="2083153"/>
    <lineage>
        <taxon>Bacteria</taxon>
        <taxon>Pseudomonadati</taxon>
        <taxon>Pseudomonadota</taxon>
    </lineage>
</organism>
<dbReference type="Pfam" id="PF03929">
    <property type="entry name" value="PepSY_TM"/>
    <property type="match status" value="1"/>
</dbReference>
<keyword evidence="2" id="KW-0472">Membrane</keyword>
<reference evidence="3 4" key="1">
    <citation type="submission" date="2018-02" db="EMBL/GenBank/DDBJ databases">
        <title>novel marine gammaproteobacteria from coastal saline agro ecosystem.</title>
        <authorList>
            <person name="Krishnan R."/>
            <person name="Ramesh Kumar N."/>
        </authorList>
    </citation>
    <scope>NUCLEOTIDE SEQUENCE [LARGE SCALE GENOMIC DNA]</scope>
    <source>
        <strain evidence="3 4">228</strain>
    </source>
</reference>
<comment type="caution">
    <text evidence="3">The sequence shown here is derived from an EMBL/GenBank/DDBJ whole genome shotgun (WGS) entry which is preliminary data.</text>
</comment>
<dbReference type="Proteomes" id="UP000238196">
    <property type="component" value="Unassembled WGS sequence"/>
</dbReference>
<feature type="compositionally biased region" description="Polar residues" evidence="1">
    <location>
        <begin position="402"/>
        <end position="411"/>
    </location>
</feature>
<evidence type="ECO:0000313" key="4">
    <source>
        <dbReference type="Proteomes" id="UP000238196"/>
    </source>
</evidence>
<feature type="region of interest" description="Disordered" evidence="1">
    <location>
        <begin position="390"/>
        <end position="411"/>
    </location>
</feature>
<sequence length="411" mass="45556">MRPWLVRLHRWCGLLIALFLLVSGLTGALISWDHELDAWLNPRLFIAQSGPQQQVLSGLEIASRIEQTDPRLRVNYVTFAEEPGHTLLVYVEGRTDPATGQPYVLPFNQLAVDPATAQVQGQRMWGQVSFSRENLLPFLYKLHYSMHLPLAGGYDTGMLLMGGIAIVWFFDCFIALWLSFPNLRSWRKSLQFRWRDGGYKLHFDLHRSGGVWLWLLLAVLALTSISMNLETQLMRPLVARFATLSPNAFDTRTAGSAQDATLSREQIVARAQQDGRQRGFAYPAAGLFYASAYGLYGVGFFAPGNDHGDGGLGNAWLYYDSTTGAAAGGVIPGQGSWGDIFLQAQFPLHSGRIIGTPGRVLMSLLGLAVATLSLTGLIIWAKKRRARRQQDCKRQRAAETTAMRSLSPSGK</sequence>
<feature type="transmembrane region" description="Helical" evidence="2">
    <location>
        <begin position="158"/>
        <end position="180"/>
    </location>
</feature>